<dbReference type="Pfam" id="PF13620">
    <property type="entry name" value="CarboxypepD_reg"/>
    <property type="match status" value="1"/>
</dbReference>
<feature type="domain" description="TonB-dependent transporter Oar-like beta-barrel" evidence="9">
    <location>
        <begin position="251"/>
        <end position="328"/>
    </location>
</feature>
<feature type="region of interest" description="Disordered" evidence="7">
    <location>
        <begin position="270"/>
        <end position="295"/>
    </location>
</feature>
<feature type="chain" id="PRO_5045710370" description="TonB-dependent transporter Oar-like beta-barrel domain-containing protein" evidence="8">
    <location>
        <begin position="34"/>
        <end position="1003"/>
    </location>
</feature>
<evidence type="ECO:0000259" key="9">
    <source>
        <dbReference type="Pfam" id="PF25183"/>
    </source>
</evidence>
<gene>
    <name evidence="10" type="ORF">CSC78_07365</name>
</gene>
<keyword evidence="3" id="KW-1134">Transmembrane beta strand</keyword>
<sequence length="1003" mass="110459">MKQRNRTMFRPNRKLLSCALASCLAMAAPHVMAQSTSATLRGAVTADSTVTVTNVDTGLTRTTKAANGNYNIGGLPPGTYRIEVNAGGQTSSRAVTLAVGQTATLNLQEAPPVSAPTGDATTLDTVRVTAPLLVETKTSEISTYVSNKQIEALPQNSRNFLAFADIVPGVTFNTGADGSTSLRSGSQLSAGVNVFIDGVGQKDYVLKGGVTGQDSSRGNPFPQMAIGEYKVITSNYKAEYDQLSSAAVTAVTKSGTNDFSGSFFWDRTGSDWRKPTPAETPNASNPNRRKVRSKEEQYGVSFGGPLIKDQAHFFIAYEAKEYNSPRTITPGRQFAIGDLPPEFRDVASTPTSAPFKEDLYFGKIDWAIGESHLLELTLKRREEDELTSVGGATVNVPSYGTLKTGEETRVDLRYQFTSQNWLNDAHVTFEDTNFAPRPASLENGYRLFVPRRGQETNNNPDMEEVLNLGGGGDFQNKGQKGYGFQNDLTFYGWEDHTIKMGIKYKAIDISAFEQSPFSPQFRYDVTRSTTIPYYVQFTAPGNGNPTTVNSNSKQFGIYIQDDWDVTEKLQLNLGLRWDYEVTPSYEDHVTPETLVTRLRAYPGVNNPNVDYDINDYISTGSNRDSFKDGWAPRLGFSYDLGGDARHVIFGGAGRSYNRNQFDYLSYEQYRLAFQRYEFYFNTPGHDCNAAPVRTPCIPFDPSLLNADALTALIVPGTNFGSEVFLLNNELKTPYSDQFSLGMRNVFGMFGHDWNSSVTLMHVMSHDGILFSIGNRRPDGSFYPPGVQFGNSPGADLPGYSRFFIGDNAVETRLNSVLVSLDKPYTAESPWSVSFAYTYSDAKENREGSDIFTFDYPNLDNVGFIGARGVPRHKLVATGIADFWGLTFSGKLTLTSPPGNTGLNCFQGVDPGACNVVGRFESYYFDDQDFRQLDLAVQKQWDTGGGIKFRVRGDVLNVTNEVNYSDFGNFIGVGGVLNPDFGRRTGEGITGPTRTFKLSFGFDW</sequence>
<dbReference type="Gene3D" id="2.40.170.20">
    <property type="entry name" value="TonB-dependent receptor, beta-barrel domain"/>
    <property type="match status" value="1"/>
</dbReference>
<dbReference type="Pfam" id="PF25183">
    <property type="entry name" value="OMP_b-brl_4"/>
    <property type="match status" value="2"/>
</dbReference>
<dbReference type="InterPro" id="IPR013784">
    <property type="entry name" value="Carb-bd-like_fold"/>
</dbReference>
<dbReference type="PANTHER" id="PTHR30069:SF46">
    <property type="entry name" value="OAR PROTEIN"/>
    <property type="match status" value="1"/>
</dbReference>
<keyword evidence="11" id="KW-1185">Reference proteome</keyword>
<dbReference type="PANTHER" id="PTHR30069">
    <property type="entry name" value="TONB-DEPENDENT OUTER MEMBRANE RECEPTOR"/>
    <property type="match status" value="1"/>
</dbReference>
<keyword evidence="8" id="KW-0732">Signal</keyword>
<evidence type="ECO:0000256" key="5">
    <source>
        <dbReference type="ARBA" id="ARBA00023136"/>
    </source>
</evidence>
<dbReference type="SUPFAM" id="SSF56935">
    <property type="entry name" value="Porins"/>
    <property type="match status" value="1"/>
</dbReference>
<evidence type="ECO:0000313" key="11">
    <source>
        <dbReference type="Proteomes" id="UP000781710"/>
    </source>
</evidence>
<protein>
    <recommendedName>
        <fullName evidence="9">TonB-dependent transporter Oar-like beta-barrel domain-containing protein</fullName>
    </recommendedName>
</protein>
<comment type="caution">
    <text evidence="10">The sequence shown here is derived from an EMBL/GenBank/DDBJ whole genome shotgun (WGS) entry which is preliminary data.</text>
</comment>
<accession>A0ABQ6ZIG2</accession>
<evidence type="ECO:0000313" key="10">
    <source>
        <dbReference type="EMBL" id="KAF1725804.1"/>
    </source>
</evidence>
<evidence type="ECO:0000256" key="8">
    <source>
        <dbReference type="SAM" id="SignalP"/>
    </source>
</evidence>
<keyword evidence="4" id="KW-0812">Transmembrane</keyword>
<dbReference type="SUPFAM" id="SSF49452">
    <property type="entry name" value="Starch-binding domain-like"/>
    <property type="match status" value="1"/>
</dbReference>
<feature type="domain" description="TonB-dependent transporter Oar-like beta-barrel" evidence="9">
    <location>
        <begin position="350"/>
        <end position="853"/>
    </location>
</feature>
<dbReference type="InterPro" id="IPR057601">
    <property type="entry name" value="Oar-like_b-barrel"/>
</dbReference>
<dbReference type="EMBL" id="PDWW01000007">
    <property type="protein sequence ID" value="KAF1725804.1"/>
    <property type="molecule type" value="Genomic_DNA"/>
</dbReference>
<evidence type="ECO:0000256" key="3">
    <source>
        <dbReference type="ARBA" id="ARBA00022452"/>
    </source>
</evidence>
<feature type="signal peptide" evidence="8">
    <location>
        <begin position="1"/>
        <end position="33"/>
    </location>
</feature>
<proteinExistence type="predicted"/>
<evidence type="ECO:0000256" key="1">
    <source>
        <dbReference type="ARBA" id="ARBA00004571"/>
    </source>
</evidence>
<dbReference type="Proteomes" id="UP000781710">
    <property type="component" value="Unassembled WGS sequence"/>
</dbReference>
<dbReference type="InterPro" id="IPR036942">
    <property type="entry name" value="Beta-barrel_TonB_sf"/>
</dbReference>
<keyword evidence="2" id="KW-0813">Transport</keyword>
<keyword evidence="5" id="KW-0472">Membrane</keyword>
<keyword evidence="6" id="KW-0998">Cell outer membrane</keyword>
<evidence type="ECO:0000256" key="7">
    <source>
        <dbReference type="SAM" id="MobiDB-lite"/>
    </source>
</evidence>
<reference evidence="10 11" key="1">
    <citation type="submission" date="2017-10" db="EMBL/GenBank/DDBJ databases">
        <title>Whole genome sequencing of members of genus Pseudoxanthomonas.</title>
        <authorList>
            <person name="Kumar S."/>
            <person name="Bansal K."/>
            <person name="Kaur A."/>
            <person name="Patil P."/>
            <person name="Sharma S."/>
            <person name="Patil P.B."/>
        </authorList>
    </citation>
    <scope>NUCLEOTIDE SEQUENCE [LARGE SCALE GENOMIC DNA]</scope>
    <source>
        <strain evidence="10 11">DSM 17109</strain>
    </source>
</reference>
<dbReference type="RefSeq" id="WP_162337261.1">
    <property type="nucleotide sequence ID" value="NZ_JBHSRQ010000011.1"/>
</dbReference>
<comment type="subcellular location">
    <subcellularLocation>
        <location evidence="1">Cell outer membrane</location>
        <topology evidence="1">Multi-pass membrane protein</topology>
    </subcellularLocation>
</comment>
<evidence type="ECO:0000256" key="4">
    <source>
        <dbReference type="ARBA" id="ARBA00022692"/>
    </source>
</evidence>
<evidence type="ECO:0000256" key="6">
    <source>
        <dbReference type="ARBA" id="ARBA00023237"/>
    </source>
</evidence>
<evidence type="ECO:0000256" key="2">
    <source>
        <dbReference type="ARBA" id="ARBA00022448"/>
    </source>
</evidence>
<name>A0ABQ6ZIG2_9GAMM</name>
<dbReference type="Gene3D" id="2.60.40.1120">
    <property type="entry name" value="Carboxypeptidase-like, regulatory domain"/>
    <property type="match status" value="1"/>
</dbReference>
<organism evidence="10 11">
    <name type="scientific">Pseudoxanthomonas japonensis</name>
    <dbReference type="NCBI Taxonomy" id="69284"/>
    <lineage>
        <taxon>Bacteria</taxon>
        <taxon>Pseudomonadati</taxon>
        <taxon>Pseudomonadota</taxon>
        <taxon>Gammaproteobacteria</taxon>
        <taxon>Lysobacterales</taxon>
        <taxon>Lysobacteraceae</taxon>
        <taxon>Pseudoxanthomonas</taxon>
    </lineage>
</organism>
<dbReference type="InterPro" id="IPR039426">
    <property type="entry name" value="TonB-dep_rcpt-like"/>
</dbReference>